<keyword evidence="1" id="KW-0472">Membrane</keyword>
<dbReference type="Proteomes" id="UP000006004">
    <property type="component" value="Unassembled WGS sequence"/>
</dbReference>
<gene>
    <name evidence="2" type="ORF">GEMHA0001_0459</name>
</gene>
<dbReference type="eggNOG" id="ENOG503125V">
    <property type="taxonomic scope" value="Bacteria"/>
</dbReference>
<reference evidence="2" key="2">
    <citation type="submission" date="2009-06" db="EMBL/GenBank/DDBJ databases">
        <authorList>
            <person name="Sebastian Y."/>
            <person name="Madupu R."/>
            <person name="Durkin A.S."/>
            <person name="Torralba M."/>
            <person name="Methe B."/>
            <person name="Sutton G.G."/>
            <person name="Strausberg R.L."/>
            <person name="Nelson K.E."/>
        </authorList>
    </citation>
    <scope>NUCLEOTIDE SEQUENCE [LARGE SCALE GENOMIC DNA]</scope>
    <source>
        <strain evidence="2">ATCC 10379</strain>
    </source>
</reference>
<proteinExistence type="predicted"/>
<keyword evidence="1" id="KW-1133">Transmembrane helix</keyword>
<feature type="transmembrane region" description="Helical" evidence="1">
    <location>
        <begin position="123"/>
        <end position="143"/>
    </location>
</feature>
<evidence type="ECO:0000313" key="2">
    <source>
        <dbReference type="EMBL" id="EER67993.1"/>
    </source>
</evidence>
<keyword evidence="1" id="KW-0812">Transmembrane</keyword>
<feature type="transmembrane region" description="Helical" evidence="1">
    <location>
        <begin position="192"/>
        <end position="211"/>
    </location>
</feature>
<comment type="caution">
    <text evidence="2">The sequence shown here is derived from an EMBL/GenBank/DDBJ whole genome shotgun (WGS) entry which is preliminary data.</text>
</comment>
<dbReference type="OrthoDB" id="2968715at2"/>
<accession>C5NYC1</accession>
<keyword evidence="3" id="KW-1185">Reference proteome</keyword>
<protein>
    <submittedName>
        <fullName evidence="2">Uncharacterized protein</fullName>
    </submittedName>
</protein>
<reference evidence="2" key="1">
    <citation type="submission" date="2009-01" db="EMBL/GenBank/DDBJ databases">
        <authorList>
            <person name="Fulton L."/>
            <person name="Clifton S."/>
            <person name="Chinwalla A.T."/>
            <person name="Mitreva M."/>
            <person name="Sodergren E."/>
            <person name="Weinstock G."/>
            <person name="Clifton S."/>
            <person name="Dooling D.J."/>
            <person name="Fulton B."/>
            <person name="Minx P."/>
            <person name="Pepin K.H."/>
            <person name="Johnson M."/>
            <person name="Bhonagiri V."/>
            <person name="Nash W.E."/>
            <person name="Mardis E.R."/>
            <person name="Wilson R.K."/>
        </authorList>
    </citation>
    <scope>NUCLEOTIDE SEQUENCE [LARGE SCALE GENOMIC DNA]</scope>
    <source>
        <strain evidence="2">ATCC 10379</strain>
    </source>
</reference>
<feature type="transmembrane region" description="Helical" evidence="1">
    <location>
        <begin position="42"/>
        <end position="63"/>
    </location>
</feature>
<evidence type="ECO:0000313" key="3">
    <source>
        <dbReference type="Proteomes" id="UP000006004"/>
    </source>
</evidence>
<dbReference type="RefSeq" id="WP_003145464.1">
    <property type="nucleotide sequence ID" value="NZ_ACDZ02000014.1"/>
</dbReference>
<dbReference type="EMBL" id="ACDZ02000014">
    <property type="protein sequence ID" value="EER67993.1"/>
    <property type="molecule type" value="Genomic_DNA"/>
</dbReference>
<dbReference type="GeneID" id="93289092"/>
<dbReference type="AlphaFoldDB" id="C5NYC1"/>
<feature type="transmembrane region" description="Helical" evidence="1">
    <location>
        <begin position="155"/>
        <end position="172"/>
    </location>
</feature>
<feature type="transmembrane region" description="Helical" evidence="1">
    <location>
        <begin position="12"/>
        <end position="30"/>
    </location>
</feature>
<organism evidence="2 3">
    <name type="scientific">Gemella haemolysans ATCC 10379</name>
    <dbReference type="NCBI Taxonomy" id="546270"/>
    <lineage>
        <taxon>Bacteria</taxon>
        <taxon>Bacillati</taxon>
        <taxon>Bacillota</taxon>
        <taxon>Bacilli</taxon>
        <taxon>Bacillales</taxon>
        <taxon>Gemellaceae</taxon>
        <taxon>Gemella</taxon>
    </lineage>
</organism>
<name>C5NYC1_9BACL</name>
<feature type="transmembrane region" description="Helical" evidence="1">
    <location>
        <begin position="69"/>
        <end position="89"/>
    </location>
</feature>
<sequence>MDILSSREWAIVTWIIIYLGFTIFILKVNFTDVFKSFFNKKLNILWISILLYNLFLTIILSYSRYWNNIYIKDIVFWVVFSCVTSTISVFDKNKIFSFKKLILTNITMSALVEFILSELTLSYYLELFLIGIFLPINFLFLVSQTKLEYKATENVLKKILSLLNLIFLVYILRELYRSFNLLLTQETGFKFLIPFIYSILCCPLYYIFIILNDYEKICCKIQDNFVWENEIDIKYINKFKRRKLLMTCGVVHKKYIYFDNEFSKKMRLANTEDKVKEIMGEFEESYNLYKKYNYKRKEN</sequence>
<evidence type="ECO:0000256" key="1">
    <source>
        <dbReference type="SAM" id="Phobius"/>
    </source>
</evidence>